<dbReference type="EMBL" id="CM047587">
    <property type="protein sequence ID" value="KAI9907143.1"/>
    <property type="molecule type" value="Genomic_DNA"/>
</dbReference>
<name>A0ACC0VN34_9STRA</name>
<accession>A0ACC0VN34</accession>
<organism evidence="1 2">
    <name type="scientific">Peronosclerospora sorghi</name>
    <dbReference type="NCBI Taxonomy" id="230839"/>
    <lineage>
        <taxon>Eukaryota</taxon>
        <taxon>Sar</taxon>
        <taxon>Stramenopiles</taxon>
        <taxon>Oomycota</taxon>
        <taxon>Peronosporomycetes</taxon>
        <taxon>Peronosporales</taxon>
        <taxon>Peronosporaceae</taxon>
        <taxon>Peronosclerospora</taxon>
    </lineage>
</organism>
<evidence type="ECO:0000313" key="2">
    <source>
        <dbReference type="Proteomes" id="UP001163321"/>
    </source>
</evidence>
<gene>
    <name evidence="1" type="ORF">PsorP6_002873</name>
</gene>
<protein>
    <submittedName>
        <fullName evidence="1">Uncharacterized protein</fullName>
    </submittedName>
</protein>
<comment type="caution">
    <text evidence="1">The sequence shown here is derived from an EMBL/GenBank/DDBJ whole genome shotgun (WGS) entry which is preliminary data.</text>
</comment>
<sequence>MKGIICLYVVRWILQGCNGRLNNLFALLPTTPVLKMRVVSTLVLSSVALHAWLETIAEAASAVNETSNNRVTENKHENHVQELERDVETPDDDERMVNVLKSLFPRGPSSEEIFRQIRAGIPEESDTAKKVDNVISAMKHELTRQALREKKLLIKHFVKSWGDDVVAMALVKARNSKDGHVVVTAKTLSRQLMAYWRKDCRGSEYVLFNKLKLNQDREHLGFTDGRMAVLDEFITFRHKKAPDKELTRQLQIYFGSDKKLAWYYRGVTASDAGTSQGNEVKQRFVWTMARESDRKCRFVRLELPTGAVEQLEMERNLDLYAVPQEGDKMVEDFNKLIELFGTVNNFAELVLRAKKDTSWFLSAGKYYEEVLLQGLKHQGFAVSRVGEIFSTNSESTDLDLLHLQWELQVKYDELVGLYEDDVKVFTSRLMDEYQHSLRKEKADVEKVKDEYLTKLTEFAGGDRQVAELIIKAIDRGEPFRKKAEEFMRPLFKRLFAKDIGHETFAPVGDSYMTRKNFYDDYGAYIQNRPRQTKS</sequence>
<proteinExistence type="predicted"/>
<dbReference type="Proteomes" id="UP001163321">
    <property type="component" value="Chromosome 8"/>
</dbReference>
<reference evidence="1 2" key="1">
    <citation type="journal article" date="2022" name="bioRxiv">
        <title>The genome of the oomycete Peronosclerospora sorghi, a cosmopolitan pathogen of maize and sorghum, is inflated with dispersed pseudogenes.</title>
        <authorList>
            <person name="Fletcher K."/>
            <person name="Martin F."/>
            <person name="Isakeit T."/>
            <person name="Cavanaugh K."/>
            <person name="Magill C."/>
            <person name="Michelmore R."/>
        </authorList>
    </citation>
    <scope>NUCLEOTIDE SEQUENCE [LARGE SCALE GENOMIC DNA]</scope>
    <source>
        <strain evidence="1">P6</strain>
    </source>
</reference>
<keyword evidence="2" id="KW-1185">Reference proteome</keyword>
<evidence type="ECO:0000313" key="1">
    <source>
        <dbReference type="EMBL" id="KAI9907143.1"/>
    </source>
</evidence>